<evidence type="ECO:0000256" key="1">
    <source>
        <dbReference type="ARBA" id="ARBA00007637"/>
    </source>
</evidence>
<dbReference type="InterPro" id="IPR036291">
    <property type="entry name" value="NAD(P)-bd_dom_sf"/>
</dbReference>
<reference evidence="3" key="1">
    <citation type="submission" date="2018-05" db="EMBL/GenBank/DDBJ databases">
        <authorList>
            <person name="Lanie J.A."/>
            <person name="Ng W.-L."/>
            <person name="Kazmierczak K.M."/>
            <person name="Andrzejewski T.M."/>
            <person name="Davidsen T.M."/>
            <person name="Wayne K.J."/>
            <person name="Tettelin H."/>
            <person name="Glass J.I."/>
            <person name="Rusch D."/>
            <person name="Podicherti R."/>
            <person name="Tsui H.-C.T."/>
            <person name="Winkler M.E."/>
        </authorList>
    </citation>
    <scope>NUCLEOTIDE SEQUENCE</scope>
</reference>
<gene>
    <name evidence="3" type="ORF">METZ01_LOCUS66115</name>
</gene>
<comment type="similarity">
    <text evidence="1">Belongs to the NAD(P)-dependent epimerase/dehydratase family.</text>
</comment>
<protein>
    <recommendedName>
        <fullName evidence="2">NAD-dependent epimerase/dehydratase domain-containing protein</fullName>
    </recommendedName>
</protein>
<evidence type="ECO:0000259" key="2">
    <source>
        <dbReference type="Pfam" id="PF01370"/>
    </source>
</evidence>
<accession>A0A381TCM9</accession>
<evidence type="ECO:0000313" key="3">
    <source>
        <dbReference type="EMBL" id="SVA13261.1"/>
    </source>
</evidence>
<sequence length="223" mass="25549">MEILITGHNGFIGSNLYNYLNSYHNIYGIDYPNDILNAELPKVDCVIHLAGSTGVRESHKNPKKYLDNNIKITKRIFDHYKDTKILFASTSSVKELQSPYAISKYACELIAPKNVVIMRFFTVWGDYNYRKNMLYGLAIEGKLDYITEHKRDFTHVYEVCRAIKILIDKGVGGELYEIGHGKPISPLDFLKKIGYNKVLPFRKVEGESNITCADPTKMKELGW</sequence>
<dbReference type="Pfam" id="PF01370">
    <property type="entry name" value="Epimerase"/>
    <property type="match status" value="1"/>
</dbReference>
<organism evidence="3">
    <name type="scientific">marine metagenome</name>
    <dbReference type="NCBI Taxonomy" id="408172"/>
    <lineage>
        <taxon>unclassified sequences</taxon>
        <taxon>metagenomes</taxon>
        <taxon>ecological metagenomes</taxon>
    </lineage>
</organism>
<dbReference type="AlphaFoldDB" id="A0A381TCM9"/>
<proteinExistence type="inferred from homology"/>
<name>A0A381TCM9_9ZZZZ</name>
<feature type="domain" description="NAD-dependent epimerase/dehydratase" evidence="2">
    <location>
        <begin position="3"/>
        <end position="179"/>
    </location>
</feature>
<dbReference type="EMBL" id="UINC01004294">
    <property type="protein sequence ID" value="SVA13261.1"/>
    <property type="molecule type" value="Genomic_DNA"/>
</dbReference>
<dbReference type="PANTHER" id="PTHR43000">
    <property type="entry name" value="DTDP-D-GLUCOSE 4,6-DEHYDRATASE-RELATED"/>
    <property type="match status" value="1"/>
</dbReference>
<dbReference type="InterPro" id="IPR001509">
    <property type="entry name" value="Epimerase_deHydtase"/>
</dbReference>
<dbReference type="CDD" id="cd08946">
    <property type="entry name" value="SDR_e"/>
    <property type="match status" value="1"/>
</dbReference>
<dbReference type="SUPFAM" id="SSF51735">
    <property type="entry name" value="NAD(P)-binding Rossmann-fold domains"/>
    <property type="match status" value="1"/>
</dbReference>
<dbReference type="Gene3D" id="3.40.50.720">
    <property type="entry name" value="NAD(P)-binding Rossmann-like Domain"/>
    <property type="match status" value="1"/>
</dbReference>